<dbReference type="AlphaFoldDB" id="A0A414M0P2"/>
<reference evidence="1 2" key="1">
    <citation type="submission" date="2018-08" db="EMBL/GenBank/DDBJ databases">
        <title>A genome reference for cultivated species of the human gut microbiota.</title>
        <authorList>
            <person name="Zou Y."/>
            <person name="Xue W."/>
            <person name="Luo G."/>
        </authorList>
    </citation>
    <scope>NUCLEOTIDE SEQUENCE [LARGE SCALE GENOMIC DNA]</scope>
    <source>
        <strain evidence="1 2">AM26-2LB</strain>
    </source>
</reference>
<gene>
    <name evidence="1" type="ORF">DW703_13415</name>
</gene>
<proteinExistence type="predicted"/>
<dbReference type="EMBL" id="QSKY01000024">
    <property type="protein sequence ID" value="RHF01362.1"/>
    <property type="molecule type" value="Genomic_DNA"/>
</dbReference>
<name>A0A414M0P2_9FIRM</name>
<protein>
    <submittedName>
        <fullName evidence="1">Uncharacterized protein</fullName>
    </submittedName>
</protein>
<evidence type="ECO:0000313" key="2">
    <source>
        <dbReference type="Proteomes" id="UP000283501"/>
    </source>
</evidence>
<sequence length="63" mass="7175">MIKGLLRNKRKGDLIVSEILLQTKALTKQYGHQKAVDNVDIHIKKGAIYGFIGRNVPRYILKV</sequence>
<dbReference type="SUPFAM" id="SSF52540">
    <property type="entry name" value="P-loop containing nucleoside triphosphate hydrolases"/>
    <property type="match status" value="1"/>
</dbReference>
<dbReference type="Gene3D" id="3.40.50.300">
    <property type="entry name" value="P-loop containing nucleotide triphosphate hydrolases"/>
    <property type="match status" value="1"/>
</dbReference>
<organism evidence="1 2">
    <name type="scientific">Agathobacter rectalis</name>
    <dbReference type="NCBI Taxonomy" id="39491"/>
    <lineage>
        <taxon>Bacteria</taxon>
        <taxon>Bacillati</taxon>
        <taxon>Bacillota</taxon>
        <taxon>Clostridia</taxon>
        <taxon>Lachnospirales</taxon>
        <taxon>Lachnospiraceae</taxon>
        <taxon>Agathobacter</taxon>
    </lineage>
</organism>
<accession>A0A414M0P2</accession>
<evidence type="ECO:0000313" key="1">
    <source>
        <dbReference type="EMBL" id="RHF01362.1"/>
    </source>
</evidence>
<dbReference type="InterPro" id="IPR027417">
    <property type="entry name" value="P-loop_NTPase"/>
</dbReference>
<comment type="caution">
    <text evidence="1">The sequence shown here is derived from an EMBL/GenBank/DDBJ whole genome shotgun (WGS) entry which is preliminary data.</text>
</comment>
<dbReference type="Proteomes" id="UP000283501">
    <property type="component" value="Unassembled WGS sequence"/>
</dbReference>